<evidence type="ECO:0000313" key="2">
    <source>
        <dbReference type="RefSeq" id="XP_073770191.1"/>
    </source>
</evidence>
<evidence type="ECO:0000313" key="1">
    <source>
        <dbReference type="Proteomes" id="UP000000437"/>
    </source>
</evidence>
<keyword evidence="1" id="KW-1185">Reference proteome</keyword>
<proteinExistence type="predicted"/>
<gene>
    <name evidence="2" type="primary">b3glctb</name>
    <name evidence="2" type="synonym">b3galtlb</name>
    <name evidence="2" type="synonym">si:dkey-189i22.3</name>
</gene>
<dbReference type="RefSeq" id="XP_073770191.1">
    <property type="nucleotide sequence ID" value="XM_073914090.1"/>
</dbReference>
<name>A0AC58GKA6_DANRE</name>
<organism evidence="1 2">
    <name type="scientific">Danio rerio</name>
    <name type="common">Zebrafish</name>
    <name type="synonym">Brachydanio rerio</name>
    <dbReference type="NCBI Taxonomy" id="7955"/>
    <lineage>
        <taxon>Eukaryota</taxon>
        <taxon>Metazoa</taxon>
        <taxon>Chordata</taxon>
        <taxon>Craniata</taxon>
        <taxon>Vertebrata</taxon>
        <taxon>Euteleostomi</taxon>
        <taxon>Actinopterygii</taxon>
        <taxon>Neopterygii</taxon>
        <taxon>Teleostei</taxon>
        <taxon>Ostariophysi</taxon>
        <taxon>Cypriniformes</taxon>
        <taxon>Danionidae</taxon>
        <taxon>Danioninae</taxon>
        <taxon>Danio</taxon>
    </lineage>
</organism>
<dbReference type="Proteomes" id="UP000000437">
    <property type="component" value="Chromosome 10"/>
</dbReference>
<reference evidence="2" key="1">
    <citation type="submission" date="2025-08" db="UniProtKB">
        <authorList>
            <consortium name="RefSeq"/>
        </authorList>
    </citation>
    <scope>IDENTIFICATION</scope>
    <source>
        <strain evidence="2">Tuebingen</strain>
        <tissue evidence="2">Fibroblasts and whole tissue</tissue>
    </source>
</reference>
<protein>
    <submittedName>
        <fullName evidence="2">Beta-1,3-glucosyltransferase isoform X1</fullName>
    </submittedName>
</protein>
<sequence>MSRYTAGHNVIYFCCSLLSFVPSCNALNDDSCEKPPRSGAEMYGRHIELRDVVFVIQSQRNSYHTQRAEQRRKEILHQAQTVTQSSPDVVLLHKLSHYDGNWSILPALPRCMLVFCLQPCLAVLSNIFVDYVLARRDYRELAQPSAGAEQIQPRKGVNQQTKSETRAHLLDHLIKLTLFDPYTLRSFDFVILEWFLGRSLHDDEPTIIHHYAFSEDPYSFAYPDFMAGWAISCPLAKRTAERVNYEPPKSDFTIDLQHEIALYIWEEGRGPTLTAVNEFCSELHGSSSAKCCATAVNTYLSACGKPVLKEDVFVAVKTCQRFHRDRVPIVKQTWEKDAASLEYYSDVTDSIIPTVHLGVPNTERGHCEKTFAILRRFASGAVTQAPWLLIVDDDTLISLPRLRRLLSCYDPTEAVSVGERYAYGLSRDGYSYITGGGGMVFSRVAVQNILAGGCSCRSSDAPDDMVLGMCLTTLGLPVTHSPLFHQARPDDYVKELLARQSPISFHKHWNIKPVAVYQRWLSEPDQRPQSHTDTREEL</sequence>
<accession>A0AC58GKA6</accession>